<dbReference type="EMBL" id="CP014525">
    <property type="protein sequence ID" value="AMW34163.1"/>
    <property type="molecule type" value="Genomic_DNA"/>
</dbReference>
<evidence type="ECO:0000313" key="17">
    <source>
        <dbReference type="EMBL" id="AMW34163.1"/>
    </source>
</evidence>
<evidence type="ECO:0000256" key="16">
    <source>
        <dbReference type="RuleBase" id="RU000532"/>
    </source>
</evidence>
<evidence type="ECO:0000313" key="18">
    <source>
        <dbReference type="Proteomes" id="UP000076066"/>
    </source>
</evidence>
<dbReference type="EC" id="2.7.2.3" evidence="5 13"/>
<evidence type="ECO:0000256" key="8">
    <source>
        <dbReference type="ARBA" id="ARBA00022679"/>
    </source>
</evidence>
<comment type="catalytic activity">
    <reaction evidence="1 13 16">
        <text>(2R)-3-phosphoglycerate + ATP = (2R)-3-phospho-glyceroyl phosphate + ADP</text>
        <dbReference type="Rhea" id="RHEA:14801"/>
        <dbReference type="ChEBI" id="CHEBI:30616"/>
        <dbReference type="ChEBI" id="CHEBI:57604"/>
        <dbReference type="ChEBI" id="CHEBI:58272"/>
        <dbReference type="ChEBI" id="CHEBI:456216"/>
        <dbReference type="EC" id="2.7.2.3"/>
    </reaction>
</comment>
<comment type="subcellular location">
    <subcellularLocation>
        <location evidence="13">Cytoplasm</location>
    </subcellularLocation>
</comment>
<evidence type="ECO:0000256" key="3">
    <source>
        <dbReference type="ARBA" id="ARBA00008982"/>
    </source>
</evidence>
<dbReference type="RefSeq" id="WP_066132789.1">
    <property type="nucleotide sequence ID" value="NZ_CP014525.1"/>
</dbReference>
<comment type="similarity">
    <text evidence="3 13 16">Belongs to the phosphoglycerate kinase family.</text>
</comment>
<dbReference type="Pfam" id="PF00162">
    <property type="entry name" value="PGK"/>
    <property type="match status" value="1"/>
</dbReference>
<dbReference type="HAMAP" id="MF_00145">
    <property type="entry name" value="Phosphoglyc_kinase"/>
    <property type="match status" value="1"/>
</dbReference>
<dbReference type="KEGG" id="hjo:AY555_02070"/>
<dbReference type="UniPathway" id="UPA00109">
    <property type="reaction ID" value="UER00185"/>
</dbReference>
<keyword evidence="12 13" id="KW-0324">Glycolysis</keyword>
<keyword evidence="8 13" id="KW-0808">Transferase</keyword>
<dbReference type="GO" id="GO:0004618">
    <property type="term" value="F:phosphoglycerate kinase activity"/>
    <property type="evidence" value="ECO:0007669"/>
    <property type="project" value="UniProtKB-UniRule"/>
</dbReference>
<feature type="binding site" evidence="14">
    <location>
        <position position="119"/>
    </location>
    <ligand>
        <name>(2R)-3-phosphoglycerate</name>
        <dbReference type="ChEBI" id="CHEBI:58272"/>
    </ligand>
</feature>
<evidence type="ECO:0000256" key="6">
    <source>
        <dbReference type="ARBA" id="ARBA00016471"/>
    </source>
</evidence>
<dbReference type="OrthoDB" id="9808460at2"/>
<proteinExistence type="inferred from homology"/>
<dbReference type="GO" id="GO:0005524">
    <property type="term" value="F:ATP binding"/>
    <property type="evidence" value="ECO:0007669"/>
    <property type="project" value="UniProtKB-KW"/>
</dbReference>
<dbReference type="SUPFAM" id="SSF53748">
    <property type="entry name" value="Phosphoglycerate kinase"/>
    <property type="match status" value="1"/>
</dbReference>
<dbReference type="AlphaFoldDB" id="A0A143DD13"/>
<evidence type="ECO:0000256" key="12">
    <source>
        <dbReference type="ARBA" id="ARBA00023152"/>
    </source>
</evidence>
<feature type="binding site" evidence="13">
    <location>
        <position position="119"/>
    </location>
    <ligand>
        <name>substrate</name>
    </ligand>
</feature>
<feature type="binding site" evidence="13">
    <location>
        <position position="37"/>
    </location>
    <ligand>
        <name>substrate</name>
    </ligand>
</feature>
<evidence type="ECO:0000256" key="15">
    <source>
        <dbReference type="PIRSR" id="PIRSR000724-2"/>
    </source>
</evidence>
<dbReference type="FunFam" id="3.40.50.1260:FF:000031">
    <property type="entry name" value="Phosphoglycerate kinase 1"/>
    <property type="match status" value="1"/>
</dbReference>
<dbReference type="GO" id="GO:0006096">
    <property type="term" value="P:glycolytic process"/>
    <property type="evidence" value="ECO:0007669"/>
    <property type="project" value="UniProtKB-UniRule"/>
</dbReference>
<feature type="binding site" evidence="13 15">
    <location>
        <position position="324"/>
    </location>
    <ligand>
        <name>ATP</name>
        <dbReference type="ChEBI" id="CHEBI:30616"/>
    </ligand>
</feature>
<keyword evidence="10 13" id="KW-0418">Kinase</keyword>
<dbReference type="PIRSF" id="PIRSF000724">
    <property type="entry name" value="Pgk"/>
    <property type="match status" value="1"/>
</dbReference>
<evidence type="ECO:0000256" key="11">
    <source>
        <dbReference type="ARBA" id="ARBA00022840"/>
    </source>
</evidence>
<comment type="subunit">
    <text evidence="4 13">Monomer.</text>
</comment>
<gene>
    <name evidence="13 17" type="primary">pgk</name>
    <name evidence="17" type="ORF">AY555_02070</name>
</gene>
<feature type="binding site" evidence="14">
    <location>
        <position position="152"/>
    </location>
    <ligand>
        <name>(2R)-3-phosphoglycerate</name>
        <dbReference type="ChEBI" id="CHEBI:58272"/>
    </ligand>
</feature>
<dbReference type="PANTHER" id="PTHR11406">
    <property type="entry name" value="PHOSPHOGLYCERATE KINASE"/>
    <property type="match status" value="1"/>
</dbReference>
<feature type="binding site" evidence="13 14">
    <location>
        <begin position="60"/>
        <end position="63"/>
    </location>
    <ligand>
        <name>substrate</name>
    </ligand>
</feature>
<keyword evidence="11 13" id="KW-0067">ATP-binding</keyword>
<evidence type="ECO:0000256" key="9">
    <source>
        <dbReference type="ARBA" id="ARBA00022741"/>
    </source>
</evidence>
<dbReference type="InterPro" id="IPR001576">
    <property type="entry name" value="Phosphoglycerate_kinase"/>
</dbReference>
<evidence type="ECO:0000256" key="5">
    <source>
        <dbReference type="ARBA" id="ARBA00013061"/>
    </source>
</evidence>
<dbReference type="InterPro" id="IPR015824">
    <property type="entry name" value="Phosphoglycerate_kinase_N"/>
</dbReference>
<organism evidence="17 18">
    <name type="scientific">Haematospirillum jordaniae</name>
    <dbReference type="NCBI Taxonomy" id="1549855"/>
    <lineage>
        <taxon>Bacteria</taxon>
        <taxon>Pseudomonadati</taxon>
        <taxon>Pseudomonadota</taxon>
        <taxon>Alphaproteobacteria</taxon>
        <taxon>Rhodospirillales</taxon>
        <taxon>Novispirillaceae</taxon>
        <taxon>Haematospirillum</taxon>
    </lineage>
</organism>
<comment type="pathway">
    <text evidence="2 13">Carbohydrate degradation; glycolysis; pyruvate from D-glyceraldehyde 3-phosphate: step 2/5.</text>
</comment>
<accession>A0A143DD13</accession>
<name>A0A143DD13_9PROT</name>
<feature type="binding site" evidence="13 15">
    <location>
        <position position="202"/>
    </location>
    <ligand>
        <name>ATP</name>
        <dbReference type="ChEBI" id="CHEBI:30616"/>
    </ligand>
</feature>
<dbReference type="InterPro" id="IPR036043">
    <property type="entry name" value="Phosphoglycerate_kinase_sf"/>
</dbReference>
<dbReference type="GO" id="GO:0006094">
    <property type="term" value="P:gluconeogenesis"/>
    <property type="evidence" value="ECO:0007669"/>
    <property type="project" value="TreeGrafter"/>
</dbReference>
<feature type="binding site" evidence="13 15">
    <location>
        <begin position="354"/>
        <end position="357"/>
    </location>
    <ligand>
        <name>ATP</name>
        <dbReference type="ChEBI" id="CHEBI:30616"/>
    </ligand>
</feature>
<dbReference type="GO" id="GO:0043531">
    <property type="term" value="F:ADP binding"/>
    <property type="evidence" value="ECO:0007669"/>
    <property type="project" value="TreeGrafter"/>
</dbReference>
<feature type="binding site" evidence="14">
    <location>
        <position position="37"/>
    </location>
    <ligand>
        <name>(2R)-3-phosphoglycerate</name>
        <dbReference type="ChEBI" id="CHEBI:58272"/>
    </ligand>
</feature>
<dbReference type="PRINTS" id="PR00477">
    <property type="entry name" value="PHGLYCKINASE"/>
</dbReference>
<sequence length="397" mass="41997">MPTFKTIDDLDVQGKYVLVRSDLNVPMKDGQITDSTRIQRSAQTLTELAQKGAKVVVMSHFGRPKGERVPAMSLRPVASALSTATGFPVAFAEDCIGVTAKTVVNGMGQGDIVLLENLRYHSQEEKNDPDFARALAELGELYVNDAFSTSHRAHASTEGLAHLLPAAAGRLMQAELEALGRALERPEHPVGAIVGGAKISTKLDLLGNLAQRVDLLVIGGGMANTFLHAQGIQIGKSLCEKEMAETARAILDKAEKSKCTVVLPTDVVVANSLSETAERQVVPVHSVPEDQMILDIGPDSARALSDRLASFRTLVWNGPLGAFEIKPFDAATNLVAQAAADLTRKGNLLTVAGGGDTVGALANAGVQDQFSYVSTAGGAFLEWLEGRDLPGVKALEA</sequence>
<dbReference type="GO" id="GO:0005829">
    <property type="term" value="C:cytosol"/>
    <property type="evidence" value="ECO:0007669"/>
    <property type="project" value="TreeGrafter"/>
</dbReference>
<comment type="caution">
    <text evidence="13">Lacks conserved residue(s) required for the propagation of feature annotation.</text>
</comment>
<dbReference type="GeneID" id="53315939"/>
<keyword evidence="9 13" id="KW-0547">Nucleotide-binding</keyword>
<evidence type="ECO:0000256" key="10">
    <source>
        <dbReference type="ARBA" id="ARBA00022777"/>
    </source>
</evidence>
<evidence type="ECO:0000256" key="13">
    <source>
        <dbReference type="HAMAP-Rule" id="MF_00145"/>
    </source>
</evidence>
<evidence type="ECO:0000256" key="7">
    <source>
        <dbReference type="ARBA" id="ARBA00022490"/>
    </source>
</evidence>
<dbReference type="STRING" id="1549855.AY555_02070"/>
<reference evidence="17 18" key="1">
    <citation type="submission" date="2016-02" db="EMBL/GenBank/DDBJ databases">
        <title>Complete Genome of H5569, the type strain of the newly described species Haematospirillium jordaniae.</title>
        <authorList>
            <person name="Nicholson A.C."/>
            <person name="Humrighouse B.W."/>
            <person name="Loparov V."/>
            <person name="McQuiston J.R."/>
        </authorList>
    </citation>
    <scope>NUCLEOTIDE SEQUENCE [LARGE SCALE GENOMIC DNA]</scope>
    <source>
        <strain evidence="17 18">H5569</strain>
    </source>
</reference>
<evidence type="ECO:0000256" key="14">
    <source>
        <dbReference type="PIRSR" id="PIRSR000724-1"/>
    </source>
</evidence>
<dbReference type="Gene3D" id="3.40.50.1260">
    <property type="entry name" value="Phosphoglycerate kinase, N-terminal domain"/>
    <property type="match status" value="2"/>
</dbReference>
<dbReference type="Proteomes" id="UP000076066">
    <property type="component" value="Chromosome"/>
</dbReference>
<keyword evidence="18" id="KW-1185">Reference proteome</keyword>
<dbReference type="PANTHER" id="PTHR11406:SF23">
    <property type="entry name" value="PHOSPHOGLYCERATE KINASE 1, CHLOROPLASTIC-RELATED"/>
    <property type="match status" value="1"/>
</dbReference>
<evidence type="ECO:0000256" key="4">
    <source>
        <dbReference type="ARBA" id="ARBA00011245"/>
    </source>
</evidence>
<evidence type="ECO:0000256" key="2">
    <source>
        <dbReference type="ARBA" id="ARBA00004838"/>
    </source>
</evidence>
<protein>
    <recommendedName>
        <fullName evidence="6 13">Phosphoglycerate kinase</fullName>
        <ecNumber evidence="5 13">2.7.2.3</ecNumber>
    </recommendedName>
</protein>
<evidence type="ECO:0000256" key="1">
    <source>
        <dbReference type="ARBA" id="ARBA00000642"/>
    </source>
</evidence>
<feature type="binding site" evidence="13 14">
    <location>
        <begin position="22"/>
        <end position="24"/>
    </location>
    <ligand>
        <name>substrate</name>
    </ligand>
</feature>
<dbReference type="FunFam" id="3.40.50.1260:FF:000006">
    <property type="entry name" value="Phosphoglycerate kinase"/>
    <property type="match status" value="1"/>
</dbReference>
<keyword evidence="7 13" id="KW-0963">Cytoplasm</keyword>
<feature type="binding site" evidence="13">
    <location>
        <position position="152"/>
    </location>
    <ligand>
        <name>substrate</name>
    </ligand>
</feature>